<reference evidence="1" key="1">
    <citation type="submission" date="2021-01" db="EMBL/GenBank/DDBJ databases">
        <authorList>
            <consortium name="Genoscope - CEA"/>
            <person name="William W."/>
        </authorList>
    </citation>
    <scope>NUCLEOTIDE SEQUENCE</scope>
</reference>
<dbReference type="EMBL" id="HG994370">
    <property type="protein sequence ID" value="CAF2063229.1"/>
    <property type="molecule type" value="Genomic_DNA"/>
</dbReference>
<dbReference type="AlphaFoldDB" id="A0A816QQV9"/>
<organism evidence="1">
    <name type="scientific">Brassica napus</name>
    <name type="common">Rape</name>
    <dbReference type="NCBI Taxonomy" id="3708"/>
    <lineage>
        <taxon>Eukaryota</taxon>
        <taxon>Viridiplantae</taxon>
        <taxon>Streptophyta</taxon>
        <taxon>Embryophyta</taxon>
        <taxon>Tracheophyta</taxon>
        <taxon>Spermatophyta</taxon>
        <taxon>Magnoliopsida</taxon>
        <taxon>eudicotyledons</taxon>
        <taxon>Gunneridae</taxon>
        <taxon>Pentapetalae</taxon>
        <taxon>rosids</taxon>
        <taxon>malvids</taxon>
        <taxon>Brassicales</taxon>
        <taxon>Brassicaceae</taxon>
        <taxon>Brassiceae</taxon>
        <taxon>Brassica</taxon>
    </lineage>
</organism>
<name>A0A816QQV9_BRANA</name>
<dbReference type="Proteomes" id="UP001295469">
    <property type="component" value="Chromosome C06"/>
</dbReference>
<evidence type="ECO:0000313" key="1">
    <source>
        <dbReference type="EMBL" id="CAF2063229.1"/>
    </source>
</evidence>
<proteinExistence type="predicted"/>
<gene>
    <name evidence="1" type="ORF">DARMORV10_C06P41760.1</name>
</gene>
<accession>A0A816QQV9</accession>
<protein>
    <submittedName>
        <fullName evidence="1">(rape) hypothetical protein</fullName>
    </submittedName>
</protein>
<sequence length="35" mass="4318">MHHLSLRFQRHPTLSREFASCQELWNLVIVFEYTK</sequence>